<evidence type="ECO:0000313" key="7">
    <source>
        <dbReference type="Proteomes" id="UP000659654"/>
    </source>
</evidence>
<dbReference type="AlphaFoldDB" id="A0A1I7SRS9"/>
<reference evidence="5" key="2">
    <citation type="submission" date="2020-09" db="EMBL/GenBank/DDBJ databases">
        <authorList>
            <person name="Kikuchi T."/>
        </authorList>
    </citation>
    <scope>NUCLEOTIDE SEQUENCE</scope>
    <source>
        <strain evidence="5">Ka4C1</strain>
    </source>
</reference>
<accession>A0A1I7SRS9</accession>
<dbReference type="SUPFAM" id="SSF55257">
    <property type="entry name" value="RBP11-like subunits of RNA polymerase"/>
    <property type="match status" value="1"/>
</dbReference>
<keyword evidence="2" id="KW-0804">Transcription</keyword>
<sequence>MSNTTEYPSVQLPKGLEIVDGDSYTKDKSMITVVMKGEDHTIANLLKHVIAPMEGVEFVGAGETHPLEDQICIRIQTVPEKNIDAGEVLARGFELIEQLFQGIEDKFDKACQEFDS</sequence>
<dbReference type="GO" id="GO:0005736">
    <property type="term" value="C:RNA polymerase I complex"/>
    <property type="evidence" value="ECO:0007669"/>
    <property type="project" value="TreeGrafter"/>
</dbReference>
<dbReference type="HAMAP" id="MF_00261">
    <property type="entry name" value="RNApol_arch_Rpo11"/>
    <property type="match status" value="1"/>
</dbReference>
<proteinExistence type="inferred from homology"/>
<dbReference type="GO" id="GO:0005666">
    <property type="term" value="C:RNA polymerase III complex"/>
    <property type="evidence" value="ECO:0007669"/>
    <property type="project" value="TreeGrafter"/>
</dbReference>
<dbReference type="GO" id="GO:0046983">
    <property type="term" value="F:protein dimerization activity"/>
    <property type="evidence" value="ECO:0007669"/>
    <property type="project" value="InterPro"/>
</dbReference>
<dbReference type="PANTHER" id="PTHR13946:SF28">
    <property type="entry name" value="DNA-DIRECTED RNA POLYMERASES I AND III SUBUNIT RPAC2"/>
    <property type="match status" value="1"/>
</dbReference>
<gene>
    <name evidence="5" type="ORF">BXYJ_LOCUS5272</name>
</gene>
<dbReference type="Proteomes" id="UP000095284">
    <property type="component" value="Unplaced"/>
</dbReference>
<dbReference type="Proteomes" id="UP000659654">
    <property type="component" value="Unassembled WGS sequence"/>
</dbReference>
<protein>
    <submittedName>
        <fullName evidence="5">(pine wood nematode) hypothetical protein</fullName>
    </submittedName>
    <submittedName>
        <fullName evidence="8">RNA_pol_L_2 domain-containing protein</fullName>
    </submittedName>
</protein>
<evidence type="ECO:0000259" key="4">
    <source>
        <dbReference type="Pfam" id="PF13656"/>
    </source>
</evidence>
<comment type="similarity">
    <text evidence="3">Belongs to the archaeal Rpo11/eukaryotic RPB11/RPC19 RNA polymerase subunit family.</text>
</comment>
<dbReference type="WBParaSite" id="BXY_1574600.1">
    <property type="protein sequence ID" value="BXY_1574600.1"/>
    <property type="gene ID" value="BXY_1574600"/>
</dbReference>
<evidence type="ECO:0000256" key="2">
    <source>
        <dbReference type="ARBA" id="ARBA00023163"/>
    </source>
</evidence>
<dbReference type="Pfam" id="PF13656">
    <property type="entry name" value="RNA_pol_L_2"/>
    <property type="match status" value="1"/>
</dbReference>
<evidence type="ECO:0000256" key="1">
    <source>
        <dbReference type="ARBA" id="ARBA00022478"/>
    </source>
</evidence>
<evidence type="ECO:0000256" key="3">
    <source>
        <dbReference type="ARBA" id="ARBA00025751"/>
    </source>
</evidence>
<evidence type="ECO:0000313" key="5">
    <source>
        <dbReference type="EMBL" id="CAD5217879.1"/>
    </source>
</evidence>
<dbReference type="InterPro" id="IPR009025">
    <property type="entry name" value="RBP11-like_dimer"/>
</dbReference>
<dbReference type="eggNOG" id="KOG3438">
    <property type="taxonomic scope" value="Eukaryota"/>
</dbReference>
<dbReference type="GO" id="GO:0003899">
    <property type="term" value="F:DNA-directed RNA polymerase activity"/>
    <property type="evidence" value="ECO:0007669"/>
    <property type="project" value="InterPro"/>
</dbReference>
<dbReference type="EMBL" id="CAJFDI010000002">
    <property type="protein sequence ID" value="CAD5217879.1"/>
    <property type="molecule type" value="Genomic_DNA"/>
</dbReference>
<dbReference type="Gene3D" id="3.30.1360.10">
    <property type="entry name" value="RNA polymerase, RBP11-like subunit"/>
    <property type="match status" value="1"/>
</dbReference>
<name>A0A1I7SRS9_BURXY</name>
<organism evidence="6 8">
    <name type="scientific">Bursaphelenchus xylophilus</name>
    <name type="common">Pinewood nematode worm</name>
    <name type="synonym">Aphelenchoides xylophilus</name>
    <dbReference type="NCBI Taxonomy" id="6326"/>
    <lineage>
        <taxon>Eukaryota</taxon>
        <taxon>Metazoa</taxon>
        <taxon>Ecdysozoa</taxon>
        <taxon>Nematoda</taxon>
        <taxon>Chromadorea</taxon>
        <taxon>Rhabditida</taxon>
        <taxon>Tylenchina</taxon>
        <taxon>Tylenchomorpha</taxon>
        <taxon>Aphelenchoidea</taxon>
        <taxon>Aphelenchoididae</taxon>
        <taxon>Bursaphelenchus</taxon>
    </lineage>
</organism>
<dbReference type="EMBL" id="CAJFCV020000002">
    <property type="protein sequence ID" value="CAG9101886.1"/>
    <property type="molecule type" value="Genomic_DNA"/>
</dbReference>
<dbReference type="OrthoDB" id="510325at2759"/>
<dbReference type="InterPro" id="IPR036603">
    <property type="entry name" value="RBP11-like"/>
</dbReference>
<dbReference type="InterPro" id="IPR022905">
    <property type="entry name" value="Rpo11-like"/>
</dbReference>
<feature type="domain" description="DNA-directed RNA polymerase RBP11-like dimerisation" evidence="4">
    <location>
        <begin position="31"/>
        <end position="105"/>
    </location>
</feature>
<dbReference type="GO" id="GO:0006362">
    <property type="term" value="P:transcription elongation by RNA polymerase I"/>
    <property type="evidence" value="ECO:0007669"/>
    <property type="project" value="TreeGrafter"/>
</dbReference>
<dbReference type="SMR" id="A0A1I7SRS9"/>
<keyword evidence="1" id="KW-0240">DNA-directed RNA polymerase</keyword>
<dbReference type="PANTHER" id="PTHR13946">
    <property type="entry name" value="DNA-DIRECTED RNA POLYMERASE I,II,III"/>
    <property type="match status" value="1"/>
</dbReference>
<keyword evidence="7" id="KW-1185">Reference proteome</keyword>
<dbReference type="GO" id="GO:0006383">
    <property type="term" value="P:transcription by RNA polymerase III"/>
    <property type="evidence" value="ECO:0007669"/>
    <property type="project" value="TreeGrafter"/>
</dbReference>
<reference evidence="8" key="1">
    <citation type="submission" date="2016-11" db="UniProtKB">
        <authorList>
            <consortium name="WormBaseParasite"/>
        </authorList>
    </citation>
    <scope>IDENTIFICATION</scope>
</reference>
<evidence type="ECO:0000313" key="8">
    <source>
        <dbReference type="WBParaSite" id="BXY_1574600.1"/>
    </source>
</evidence>
<dbReference type="Proteomes" id="UP000582659">
    <property type="component" value="Unassembled WGS sequence"/>
</dbReference>
<evidence type="ECO:0000313" key="6">
    <source>
        <dbReference type="Proteomes" id="UP000095284"/>
    </source>
</evidence>